<dbReference type="Pfam" id="PF00990">
    <property type="entry name" value="GGDEF"/>
    <property type="match status" value="1"/>
</dbReference>
<geneLocation type="plasmid" evidence="3 4">
    <name>pI</name>
</geneLocation>
<name>A0A5Q4Z9I2_9BURK</name>
<dbReference type="InterPro" id="IPR052163">
    <property type="entry name" value="DGC-Regulatory_Protein"/>
</dbReference>
<dbReference type="PANTHER" id="PTHR46663">
    <property type="entry name" value="DIGUANYLATE CYCLASE DGCT-RELATED"/>
    <property type="match status" value="1"/>
</dbReference>
<dbReference type="PROSITE" id="PS50887">
    <property type="entry name" value="GGDEF"/>
    <property type="match status" value="1"/>
</dbReference>
<dbReference type="CDD" id="cd12914">
    <property type="entry name" value="PDC1_DGC_like"/>
    <property type="match status" value="1"/>
</dbReference>
<evidence type="ECO:0000313" key="3">
    <source>
        <dbReference type="EMBL" id="VVD31079.1"/>
    </source>
</evidence>
<dbReference type="InterPro" id="IPR043128">
    <property type="entry name" value="Rev_trsase/Diguanyl_cyclase"/>
</dbReference>
<dbReference type="Proteomes" id="UP000325811">
    <property type="component" value="Plasmid pI"/>
</dbReference>
<proteinExistence type="predicted"/>
<dbReference type="SMART" id="SM00267">
    <property type="entry name" value="GGDEF"/>
    <property type="match status" value="1"/>
</dbReference>
<evidence type="ECO:0000256" key="1">
    <source>
        <dbReference type="SAM" id="Phobius"/>
    </source>
</evidence>
<dbReference type="InterPro" id="IPR029787">
    <property type="entry name" value="Nucleotide_cyclase"/>
</dbReference>
<dbReference type="AlphaFoldDB" id="A0A5Q4Z9I2"/>
<evidence type="ECO:0000259" key="2">
    <source>
        <dbReference type="PROSITE" id="PS50887"/>
    </source>
</evidence>
<dbReference type="SUPFAM" id="SSF55073">
    <property type="entry name" value="Nucleotide cyclase"/>
    <property type="match status" value="1"/>
</dbReference>
<dbReference type="KEGG" id="pdio:PDMSB3_0243.2"/>
<feature type="domain" description="GGDEF" evidence="2">
    <location>
        <begin position="355"/>
        <end position="489"/>
    </location>
</feature>
<dbReference type="EMBL" id="LR699555">
    <property type="protein sequence ID" value="VVD31079.1"/>
    <property type="molecule type" value="Genomic_DNA"/>
</dbReference>
<dbReference type="Gene3D" id="3.30.70.270">
    <property type="match status" value="1"/>
</dbReference>
<organism evidence="3 4">
    <name type="scientific">Paraburkholderia dioscoreae</name>
    <dbReference type="NCBI Taxonomy" id="2604047"/>
    <lineage>
        <taxon>Bacteria</taxon>
        <taxon>Pseudomonadati</taxon>
        <taxon>Pseudomonadota</taxon>
        <taxon>Betaproteobacteria</taxon>
        <taxon>Burkholderiales</taxon>
        <taxon>Burkholderiaceae</taxon>
        <taxon>Paraburkholderia</taxon>
    </lineage>
</organism>
<dbReference type="PANTHER" id="PTHR46663:SF2">
    <property type="entry name" value="GGDEF DOMAIN-CONTAINING PROTEIN"/>
    <property type="match status" value="1"/>
</dbReference>
<dbReference type="NCBIfam" id="TIGR00254">
    <property type="entry name" value="GGDEF"/>
    <property type="match status" value="1"/>
</dbReference>
<evidence type="ECO:0000313" key="4">
    <source>
        <dbReference type="Proteomes" id="UP000325811"/>
    </source>
</evidence>
<sequence>MTRPPHDANNTKSSRRALILAPMLVVLILGILWMTILLRLQVEKAAVIRDTRAAARTLADALATHTLKTVHDVDEIALLVKFGYESAPKAFDLARYQAYGLISADTALQVTIAGAEGHVIASTLPFSGAIDLSDREHFRVHRLRANSGLFISQPLLGRISNKWSIQGTRRINRRDGSFGGVVIVSENPSYLTDGFYNSAALGEHGMIAVLSGRGFMLSRRAGDAPSRIGDVLPKGYATLRKTDPDDFPDPLDHIERVVASHYLEQYGLTVVAGLSVNEALDDYFKMRRVYVIMASAISLVLVALSTWITALILKMLKGKEKLRHLSQTDRLTDLPNRGRIVDLLDEAIAAPDAVGKVGAIFVDLDRFKELNDTFGHQCGDDILATVAARLRATVQGRGVVGRLGGDEFLIVIKAESAAVVVKRIADELSAALQIPLNSRWEVDLIGASLGVSVMEAGDDSSELIRKADFAMYEAKNRRSLRNTPAKTSFVVGL</sequence>
<protein>
    <submittedName>
        <fullName evidence="3">Diguanylate cyclase (GGDEF) domain-containing protein</fullName>
    </submittedName>
</protein>
<keyword evidence="1" id="KW-1133">Transmembrane helix</keyword>
<reference evidence="3 4" key="1">
    <citation type="submission" date="2019-08" db="EMBL/GenBank/DDBJ databases">
        <authorList>
            <person name="Herpell B J."/>
        </authorList>
    </citation>
    <scope>NUCLEOTIDE SEQUENCE [LARGE SCALE GENOMIC DNA]</scope>
    <source>
        <strain evidence="4">Msb3</strain>
        <plasmid evidence="3 4">pI</plasmid>
    </source>
</reference>
<dbReference type="RefSeq" id="WP_165190077.1">
    <property type="nucleotide sequence ID" value="NZ_LR699555.1"/>
</dbReference>
<keyword evidence="4" id="KW-1185">Reference proteome</keyword>
<feature type="transmembrane region" description="Helical" evidence="1">
    <location>
        <begin position="20"/>
        <end position="40"/>
    </location>
</feature>
<feature type="transmembrane region" description="Helical" evidence="1">
    <location>
        <begin position="289"/>
        <end position="313"/>
    </location>
</feature>
<dbReference type="Gene3D" id="3.30.450.20">
    <property type="entry name" value="PAS domain"/>
    <property type="match status" value="2"/>
</dbReference>
<dbReference type="CDD" id="cd12915">
    <property type="entry name" value="PDC2_DGC_like"/>
    <property type="match status" value="1"/>
</dbReference>
<dbReference type="CDD" id="cd01949">
    <property type="entry name" value="GGDEF"/>
    <property type="match status" value="1"/>
</dbReference>
<keyword evidence="3" id="KW-0614">Plasmid</keyword>
<gene>
    <name evidence="3" type="ORF">PDMSB3_0243</name>
</gene>
<dbReference type="InterPro" id="IPR000160">
    <property type="entry name" value="GGDEF_dom"/>
</dbReference>
<keyword evidence="1" id="KW-0812">Transmembrane</keyword>
<keyword evidence="1" id="KW-0472">Membrane</keyword>
<accession>A0A5Q4Z9I2</accession>